<name>A0A1V8PLU8_9BIFI</name>
<keyword evidence="1" id="KW-0812">Transmembrane</keyword>
<dbReference type="Proteomes" id="UP000192666">
    <property type="component" value="Unassembled WGS sequence"/>
</dbReference>
<feature type="domain" description="Inner membrane component" evidence="2">
    <location>
        <begin position="41"/>
        <end position="91"/>
    </location>
</feature>
<protein>
    <recommendedName>
        <fullName evidence="2">Inner membrane component domain-containing protein</fullName>
    </recommendedName>
</protein>
<reference evidence="3 4" key="1">
    <citation type="submission" date="2017-03" db="EMBL/GenBank/DDBJ databases">
        <title>Maternal inheritance of bifidobacteria.</title>
        <authorList>
            <person name="Lugli G.A."/>
            <person name="Duranti S."/>
            <person name="Milani C."/>
            <person name="Mancabelli L."/>
        </authorList>
    </citation>
    <scope>NUCLEOTIDE SEQUENCE [LARGE SCALE GENOMIC DNA]</scope>
    <source>
        <strain evidence="3 4">1899B</strain>
    </source>
</reference>
<dbReference type="PANTHER" id="PTHR42903:SF1">
    <property type="entry name" value="INNER MEMBRANE PROTEIN YCCF"/>
    <property type="match status" value="1"/>
</dbReference>
<feature type="transmembrane region" description="Helical" evidence="1">
    <location>
        <begin position="93"/>
        <end position="111"/>
    </location>
</feature>
<dbReference type="PANTHER" id="PTHR42903">
    <property type="entry name" value="INNER MEMBRANE PROTEIN YCCF"/>
    <property type="match status" value="1"/>
</dbReference>
<evidence type="ECO:0000313" key="4">
    <source>
        <dbReference type="Proteomes" id="UP000192666"/>
    </source>
</evidence>
<evidence type="ECO:0000259" key="2">
    <source>
        <dbReference type="Pfam" id="PF03733"/>
    </source>
</evidence>
<dbReference type="InterPro" id="IPR052937">
    <property type="entry name" value="Inner_membrane_protein"/>
</dbReference>
<feature type="transmembrane region" description="Helical" evidence="1">
    <location>
        <begin position="44"/>
        <end position="72"/>
    </location>
</feature>
<organism evidence="3 4">
    <name type="scientific">Bifidobacterium catenulatum</name>
    <dbReference type="NCBI Taxonomy" id="1686"/>
    <lineage>
        <taxon>Bacteria</taxon>
        <taxon>Bacillati</taxon>
        <taxon>Actinomycetota</taxon>
        <taxon>Actinomycetes</taxon>
        <taxon>Bifidobacteriales</taxon>
        <taxon>Bifidobacteriaceae</taxon>
        <taxon>Bifidobacterium</taxon>
    </lineage>
</organism>
<dbReference type="AlphaFoldDB" id="A0A1V8PLU8"/>
<evidence type="ECO:0000256" key="1">
    <source>
        <dbReference type="SAM" id="Phobius"/>
    </source>
</evidence>
<feature type="domain" description="Inner membrane component" evidence="2">
    <location>
        <begin position="103"/>
        <end position="152"/>
    </location>
</feature>
<dbReference type="EMBL" id="NAQA01000006">
    <property type="protein sequence ID" value="OQM49722.1"/>
    <property type="molecule type" value="Genomic_DNA"/>
</dbReference>
<dbReference type="InterPro" id="IPR005185">
    <property type="entry name" value="YccF"/>
</dbReference>
<sequence length="157" mass="16864">MARQNTSFPHGFAAFCIFRCYPLPLVGSGTARQYHVHMRLLGNILWLILGGLLLAASWAIIGLVLCVTIVGIPLGIQAFKMAGLTLTPFGKTVVYGGGVESVLANIVWFVLAGIWMAIGYILAGLLNCITIIGIPFGIQSFKMAKLALWPFGSQIRG</sequence>
<keyword evidence="1" id="KW-0472">Membrane</keyword>
<dbReference type="NCBIfam" id="NF008740">
    <property type="entry name" value="PRK11770.1-2"/>
    <property type="match status" value="1"/>
</dbReference>
<keyword evidence="1" id="KW-1133">Transmembrane helix</keyword>
<dbReference type="GO" id="GO:0005886">
    <property type="term" value="C:plasma membrane"/>
    <property type="evidence" value="ECO:0007669"/>
    <property type="project" value="TreeGrafter"/>
</dbReference>
<gene>
    <name evidence="3" type="ORF">B5782_1471</name>
</gene>
<comment type="caution">
    <text evidence="3">The sequence shown here is derived from an EMBL/GenBank/DDBJ whole genome shotgun (WGS) entry which is preliminary data.</text>
</comment>
<feature type="transmembrane region" description="Helical" evidence="1">
    <location>
        <begin position="117"/>
        <end position="138"/>
    </location>
</feature>
<proteinExistence type="predicted"/>
<dbReference type="Pfam" id="PF03733">
    <property type="entry name" value="YccF"/>
    <property type="match status" value="2"/>
</dbReference>
<evidence type="ECO:0000313" key="3">
    <source>
        <dbReference type="EMBL" id="OQM49722.1"/>
    </source>
</evidence>
<accession>A0A1V8PLU8</accession>